<name>A0A3A1QQL8_9BACI</name>
<organism evidence="2 3">
    <name type="scientific">Bacillus salacetis</name>
    <dbReference type="NCBI Taxonomy" id="2315464"/>
    <lineage>
        <taxon>Bacteria</taxon>
        <taxon>Bacillati</taxon>
        <taxon>Bacillota</taxon>
        <taxon>Bacilli</taxon>
        <taxon>Bacillales</taxon>
        <taxon>Bacillaceae</taxon>
        <taxon>Bacillus</taxon>
    </lineage>
</organism>
<dbReference type="OrthoDB" id="2357363at2"/>
<dbReference type="Proteomes" id="UP000265801">
    <property type="component" value="Unassembled WGS sequence"/>
</dbReference>
<feature type="transmembrane region" description="Helical" evidence="1">
    <location>
        <begin position="90"/>
        <end position="108"/>
    </location>
</feature>
<reference evidence="2 3" key="1">
    <citation type="submission" date="2018-09" db="EMBL/GenBank/DDBJ databases">
        <title>Bacillus saliacetes sp. nov., isolated from Thai shrimp paste (Ka-pi).</title>
        <authorList>
            <person name="Daroonpunt R."/>
            <person name="Tanasupawat S."/>
            <person name="Yiamsombut S."/>
        </authorList>
    </citation>
    <scope>NUCLEOTIDE SEQUENCE [LARGE SCALE GENOMIC DNA]</scope>
    <source>
        <strain evidence="2 3">SKP7-4</strain>
    </source>
</reference>
<keyword evidence="3" id="KW-1185">Reference proteome</keyword>
<protein>
    <submittedName>
        <fullName evidence="2">DUF2834 domain-containing protein</fullName>
    </submittedName>
</protein>
<evidence type="ECO:0000313" key="2">
    <source>
        <dbReference type="EMBL" id="RIW29372.1"/>
    </source>
</evidence>
<evidence type="ECO:0000313" key="3">
    <source>
        <dbReference type="Proteomes" id="UP000265801"/>
    </source>
</evidence>
<feature type="transmembrane region" description="Helical" evidence="1">
    <location>
        <begin position="20"/>
        <end position="41"/>
    </location>
</feature>
<keyword evidence="1" id="KW-0812">Transmembrane</keyword>
<sequence length="114" mass="12868">MMVAGENVLEKDGKWNPLKSPQVLLVFVIGLFGILTGLAVYQHGLLGIFAQAFSNSASLQVFADLFISLILVLVWMWYDARKSNRFFWPWAFLTLGIGVFGPLLYLLFRRQAQG</sequence>
<feature type="transmembrane region" description="Helical" evidence="1">
    <location>
        <begin position="61"/>
        <end position="78"/>
    </location>
</feature>
<keyword evidence="1" id="KW-1133">Transmembrane helix</keyword>
<dbReference type="InterPro" id="IPR021362">
    <property type="entry name" value="DUF2834"/>
</dbReference>
<accession>A0A3A1QQL8</accession>
<comment type="caution">
    <text evidence="2">The sequence shown here is derived from an EMBL/GenBank/DDBJ whole genome shotgun (WGS) entry which is preliminary data.</text>
</comment>
<dbReference type="Pfam" id="PF11196">
    <property type="entry name" value="DUF2834"/>
    <property type="match status" value="1"/>
</dbReference>
<proteinExistence type="predicted"/>
<dbReference type="EMBL" id="QXIR01000033">
    <property type="protein sequence ID" value="RIW29372.1"/>
    <property type="molecule type" value="Genomic_DNA"/>
</dbReference>
<evidence type="ECO:0000256" key="1">
    <source>
        <dbReference type="SAM" id="Phobius"/>
    </source>
</evidence>
<gene>
    <name evidence="2" type="ORF">D3H55_19105</name>
</gene>
<dbReference type="AlphaFoldDB" id="A0A3A1QQL8"/>
<keyword evidence="1" id="KW-0472">Membrane</keyword>